<evidence type="ECO:0000313" key="1">
    <source>
        <dbReference type="EMBL" id="GGO90609.1"/>
    </source>
</evidence>
<gene>
    <name evidence="1" type="ORF">GCM10012280_36520</name>
</gene>
<dbReference type="RefSeq" id="WP_189132781.1">
    <property type="nucleotide sequence ID" value="NZ_BMMS01000015.1"/>
</dbReference>
<dbReference type="EMBL" id="BMMS01000015">
    <property type="protein sequence ID" value="GGO90609.1"/>
    <property type="molecule type" value="Genomic_DNA"/>
</dbReference>
<protein>
    <submittedName>
        <fullName evidence="1">Phytoene synthase</fullName>
    </submittedName>
</protein>
<dbReference type="AlphaFoldDB" id="A0A917ZTA8"/>
<sequence>MSTWSRALDAAGITDPALRDDYTEQRVLVAGFKRSAYVAARLLLPRPLVPHVIAATAFMHRSDNVLDEGPLDERTAAYAAWEKQVREGLDTGGSDEPVIRALLHTMTAHPRLRGHVEDYLTTAAADLDFTGFATEADYQAYVDAYSLPAFMLVAGLLAPRDGDGPGGSEGYREACRTYIDASQRLDFVNDLAEDLRDGRLTLPEEALAHHGVTRADLESAKDTDGTRALIREALDKARRTLDVSRGLVDRTPPAGRPLVRALIRLDDLTLAAARAEGAGLLRASASPSAPSALRVLAREYLRARRLR</sequence>
<dbReference type="Pfam" id="PF00494">
    <property type="entry name" value="SQS_PSY"/>
    <property type="match status" value="1"/>
</dbReference>
<dbReference type="InterPro" id="IPR008949">
    <property type="entry name" value="Isoprenoid_synthase_dom_sf"/>
</dbReference>
<dbReference type="Proteomes" id="UP000641932">
    <property type="component" value="Unassembled WGS sequence"/>
</dbReference>
<reference evidence="1" key="2">
    <citation type="submission" date="2020-09" db="EMBL/GenBank/DDBJ databases">
        <authorList>
            <person name="Sun Q."/>
            <person name="Zhou Y."/>
        </authorList>
    </citation>
    <scope>NUCLEOTIDE SEQUENCE</scope>
    <source>
        <strain evidence="1">CGMCC 4.7201</strain>
    </source>
</reference>
<dbReference type="InterPro" id="IPR002060">
    <property type="entry name" value="Squ/phyt_synthse"/>
</dbReference>
<organism evidence="1 2">
    <name type="scientific">Wenjunlia tyrosinilytica</name>
    <dbReference type="NCBI Taxonomy" id="1544741"/>
    <lineage>
        <taxon>Bacteria</taxon>
        <taxon>Bacillati</taxon>
        <taxon>Actinomycetota</taxon>
        <taxon>Actinomycetes</taxon>
        <taxon>Kitasatosporales</taxon>
        <taxon>Streptomycetaceae</taxon>
        <taxon>Wenjunlia</taxon>
    </lineage>
</organism>
<comment type="caution">
    <text evidence="1">The sequence shown here is derived from an EMBL/GenBank/DDBJ whole genome shotgun (WGS) entry which is preliminary data.</text>
</comment>
<evidence type="ECO:0000313" key="2">
    <source>
        <dbReference type="Proteomes" id="UP000641932"/>
    </source>
</evidence>
<dbReference type="Gene3D" id="1.10.600.10">
    <property type="entry name" value="Farnesyl Diphosphate Synthase"/>
    <property type="match status" value="1"/>
</dbReference>
<proteinExistence type="predicted"/>
<reference evidence="1" key="1">
    <citation type="journal article" date="2014" name="Int. J. Syst. Evol. Microbiol.">
        <title>Complete genome sequence of Corynebacterium casei LMG S-19264T (=DSM 44701T), isolated from a smear-ripened cheese.</title>
        <authorList>
            <consortium name="US DOE Joint Genome Institute (JGI-PGF)"/>
            <person name="Walter F."/>
            <person name="Albersmeier A."/>
            <person name="Kalinowski J."/>
            <person name="Ruckert C."/>
        </authorList>
    </citation>
    <scope>NUCLEOTIDE SEQUENCE</scope>
    <source>
        <strain evidence="1">CGMCC 4.7201</strain>
    </source>
</reference>
<name>A0A917ZTA8_9ACTN</name>
<dbReference type="SUPFAM" id="SSF48576">
    <property type="entry name" value="Terpenoid synthases"/>
    <property type="match status" value="1"/>
</dbReference>
<dbReference type="PANTHER" id="PTHR31480">
    <property type="entry name" value="BIFUNCTIONAL LYCOPENE CYCLASE/PHYTOENE SYNTHASE"/>
    <property type="match status" value="1"/>
</dbReference>
<dbReference type="GO" id="GO:0016765">
    <property type="term" value="F:transferase activity, transferring alkyl or aryl (other than methyl) groups"/>
    <property type="evidence" value="ECO:0007669"/>
    <property type="project" value="UniProtKB-ARBA"/>
</dbReference>
<accession>A0A917ZTA8</accession>
<keyword evidence="2" id="KW-1185">Reference proteome</keyword>